<organism evidence="2 3">
    <name type="scientific">Stephania yunnanensis</name>
    <dbReference type="NCBI Taxonomy" id="152371"/>
    <lineage>
        <taxon>Eukaryota</taxon>
        <taxon>Viridiplantae</taxon>
        <taxon>Streptophyta</taxon>
        <taxon>Embryophyta</taxon>
        <taxon>Tracheophyta</taxon>
        <taxon>Spermatophyta</taxon>
        <taxon>Magnoliopsida</taxon>
        <taxon>Ranunculales</taxon>
        <taxon>Menispermaceae</taxon>
        <taxon>Menispermoideae</taxon>
        <taxon>Cissampelideae</taxon>
        <taxon>Stephania</taxon>
    </lineage>
</organism>
<accession>A0AAP0HL44</accession>
<proteinExistence type="predicted"/>
<sequence>MNNYVFGLPRVSLRVNLEDTFVFFPKKKRKERERERERERKKKRKKEREKR</sequence>
<comment type="caution">
    <text evidence="2">The sequence shown here is derived from an EMBL/GenBank/DDBJ whole genome shotgun (WGS) entry which is preliminary data.</text>
</comment>
<dbReference type="Proteomes" id="UP001420932">
    <property type="component" value="Unassembled WGS sequence"/>
</dbReference>
<keyword evidence="3" id="KW-1185">Reference proteome</keyword>
<protein>
    <submittedName>
        <fullName evidence="2">Uncharacterized protein</fullName>
    </submittedName>
</protein>
<dbReference type="EMBL" id="JBBNAF010000012">
    <property type="protein sequence ID" value="KAK9092608.1"/>
    <property type="molecule type" value="Genomic_DNA"/>
</dbReference>
<gene>
    <name evidence="2" type="ORF">Syun_027519</name>
</gene>
<reference evidence="2 3" key="1">
    <citation type="submission" date="2024-01" db="EMBL/GenBank/DDBJ databases">
        <title>Genome assemblies of Stephania.</title>
        <authorList>
            <person name="Yang L."/>
        </authorList>
    </citation>
    <scope>NUCLEOTIDE SEQUENCE [LARGE SCALE GENOMIC DNA]</scope>
    <source>
        <strain evidence="2">YNDBR</strain>
        <tissue evidence="2">Leaf</tissue>
    </source>
</reference>
<feature type="compositionally biased region" description="Basic residues" evidence="1">
    <location>
        <begin position="39"/>
        <end position="51"/>
    </location>
</feature>
<evidence type="ECO:0000313" key="3">
    <source>
        <dbReference type="Proteomes" id="UP001420932"/>
    </source>
</evidence>
<feature type="region of interest" description="Disordered" evidence="1">
    <location>
        <begin position="27"/>
        <end position="51"/>
    </location>
</feature>
<evidence type="ECO:0000256" key="1">
    <source>
        <dbReference type="SAM" id="MobiDB-lite"/>
    </source>
</evidence>
<name>A0AAP0HL44_9MAGN</name>
<dbReference type="AlphaFoldDB" id="A0AAP0HL44"/>
<evidence type="ECO:0000313" key="2">
    <source>
        <dbReference type="EMBL" id="KAK9092608.1"/>
    </source>
</evidence>